<evidence type="ECO:0000313" key="6">
    <source>
        <dbReference type="EMBL" id="MYN46201.1"/>
    </source>
</evidence>
<evidence type="ECO:0000259" key="5">
    <source>
        <dbReference type="PROSITE" id="PS50931"/>
    </source>
</evidence>
<keyword evidence="4" id="KW-0804">Transcription</keyword>
<dbReference type="Gene3D" id="3.40.190.10">
    <property type="entry name" value="Periplasmic binding protein-like II"/>
    <property type="match status" value="1"/>
</dbReference>
<evidence type="ECO:0000256" key="3">
    <source>
        <dbReference type="ARBA" id="ARBA00023125"/>
    </source>
</evidence>
<dbReference type="PRINTS" id="PR00039">
    <property type="entry name" value="HTHLYSR"/>
</dbReference>
<dbReference type="GO" id="GO:0006351">
    <property type="term" value="P:DNA-templated transcription"/>
    <property type="evidence" value="ECO:0007669"/>
    <property type="project" value="TreeGrafter"/>
</dbReference>
<dbReference type="GO" id="GO:0003700">
    <property type="term" value="F:DNA-binding transcription factor activity"/>
    <property type="evidence" value="ECO:0007669"/>
    <property type="project" value="InterPro"/>
</dbReference>
<organism evidence="6 7">
    <name type="scientific">Duganella fentianensis</name>
    <dbReference type="NCBI Taxonomy" id="2692177"/>
    <lineage>
        <taxon>Bacteria</taxon>
        <taxon>Pseudomonadati</taxon>
        <taxon>Pseudomonadota</taxon>
        <taxon>Betaproteobacteria</taxon>
        <taxon>Burkholderiales</taxon>
        <taxon>Oxalobacteraceae</taxon>
        <taxon>Telluria group</taxon>
        <taxon>Duganella</taxon>
    </lineage>
</organism>
<dbReference type="PANTHER" id="PTHR30537:SF74">
    <property type="entry name" value="HTH-TYPE TRANSCRIPTIONAL REGULATOR TRPI"/>
    <property type="match status" value="1"/>
</dbReference>
<gene>
    <name evidence="6" type="ORF">GTP23_14205</name>
</gene>
<dbReference type="PROSITE" id="PS50931">
    <property type="entry name" value="HTH_LYSR"/>
    <property type="match status" value="1"/>
</dbReference>
<sequence>MMSDSRLPNFSALRAFEAAARHENFSRAADELHLTHGAISHQVRALERELGLALFERHGKQVRITAAGAQYARQLAKAFADMAAASAALRRSAVHQRLTIAAVPAFAARWLAPRLGGFIERHPAINVVLQTGEQWLADGVDVAIRRADGAYSGWLVEPLMVEMGDLVVSPHYHDGSKGYLMLLPAVAEQRPQVQAFRDWLQEEVTLSQRLSAAQASD</sequence>
<dbReference type="Proteomes" id="UP000444316">
    <property type="component" value="Unassembled WGS sequence"/>
</dbReference>
<evidence type="ECO:0000256" key="2">
    <source>
        <dbReference type="ARBA" id="ARBA00023015"/>
    </source>
</evidence>
<dbReference type="AlphaFoldDB" id="A0A845I355"/>
<dbReference type="InterPro" id="IPR005119">
    <property type="entry name" value="LysR_subst-bd"/>
</dbReference>
<dbReference type="GO" id="GO:0043565">
    <property type="term" value="F:sequence-specific DNA binding"/>
    <property type="evidence" value="ECO:0007669"/>
    <property type="project" value="TreeGrafter"/>
</dbReference>
<evidence type="ECO:0000256" key="1">
    <source>
        <dbReference type="ARBA" id="ARBA00009437"/>
    </source>
</evidence>
<comment type="similarity">
    <text evidence="1">Belongs to the LysR transcriptional regulatory family.</text>
</comment>
<keyword evidence="7" id="KW-1185">Reference proteome</keyword>
<protein>
    <submittedName>
        <fullName evidence="6">LysR family transcriptional regulator</fullName>
    </submittedName>
</protein>
<dbReference type="SUPFAM" id="SSF53850">
    <property type="entry name" value="Periplasmic binding protein-like II"/>
    <property type="match status" value="1"/>
</dbReference>
<proteinExistence type="inferred from homology"/>
<dbReference type="Gene3D" id="1.10.10.10">
    <property type="entry name" value="Winged helix-like DNA-binding domain superfamily/Winged helix DNA-binding domain"/>
    <property type="match status" value="1"/>
</dbReference>
<dbReference type="InterPro" id="IPR036388">
    <property type="entry name" value="WH-like_DNA-bd_sf"/>
</dbReference>
<accession>A0A845I355</accession>
<dbReference type="InterPro" id="IPR036390">
    <property type="entry name" value="WH_DNA-bd_sf"/>
</dbReference>
<dbReference type="PANTHER" id="PTHR30537">
    <property type="entry name" value="HTH-TYPE TRANSCRIPTIONAL REGULATOR"/>
    <property type="match status" value="1"/>
</dbReference>
<dbReference type="FunFam" id="1.10.10.10:FF:000001">
    <property type="entry name" value="LysR family transcriptional regulator"/>
    <property type="match status" value="1"/>
</dbReference>
<comment type="caution">
    <text evidence="6">The sequence shown here is derived from an EMBL/GenBank/DDBJ whole genome shotgun (WGS) entry which is preliminary data.</text>
</comment>
<dbReference type="Pfam" id="PF00126">
    <property type="entry name" value="HTH_1"/>
    <property type="match status" value="1"/>
</dbReference>
<dbReference type="InterPro" id="IPR058163">
    <property type="entry name" value="LysR-type_TF_proteobact-type"/>
</dbReference>
<reference evidence="6" key="1">
    <citation type="submission" date="2019-12" db="EMBL/GenBank/DDBJ databases">
        <title>Novel species isolated from a subtropical stream in China.</title>
        <authorList>
            <person name="Lu H."/>
        </authorList>
    </citation>
    <scope>NUCLEOTIDE SEQUENCE [LARGE SCALE GENOMIC DNA]</scope>
    <source>
        <strain evidence="6">FT93W</strain>
    </source>
</reference>
<dbReference type="EMBL" id="WWCL01000003">
    <property type="protein sequence ID" value="MYN46201.1"/>
    <property type="molecule type" value="Genomic_DNA"/>
</dbReference>
<dbReference type="InterPro" id="IPR000847">
    <property type="entry name" value="LysR_HTH_N"/>
</dbReference>
<feature type="domain" description="HTH lysR-type" evidence="5">
    <location>
        <begin position="8"/>
        <end position="65"/>
    </location>
</feature>
<keyword evidence="3" id="KW-0238">DNA-binding</keyword>
<evidence type="ECO:0000256" key="4">
    <source>
        <dbReference type="ARBA" id="ARBA00023163"/>
    </source>
</evidence>
<dbReference type="Pfam" id="PF03466">
    <property type="entry name" value="LysR_substrate"/>
    <property type="match status" value="1"/>
</dbReference>
<keyword evidence="2" id="KW-0805">Transcription regulation</keyword>
<dbReference type="SUPFAM" id="SSF46785">
    <property type="entry name" value="Winged helix' DNA-binding domain"/>
    <property type="match status" value="1"/>
</dbReference>
<evidence type="ECO:0000313" key="7">
    <source>
        <dbReference type="Proteomes" id="UP000444316"/>
    </source>
</evidence>
<name>A0A845I355_9BURK</name>